<name>A0A9P6EGR0_9AGAR</name>
<comment type="caution">
    <text evidence="1">The sequence shown here is derived from an EMBL/GenBank/DDBJ whole genome shotgun (WGS) entry which is preliminary data.</text>
</comment>
<sequence>MPLEYPFAVPPIKFELPYSTWATNDAKSQLARVKAEIIALNLPFLQQKARSPNADFTFFQALSEGILTTTKLKSSKIAKLLADHLSGLLEKACVPGLISTLHQQPCHWEAPLYGLLNLLEGEIEKEPKDRDLTILQTVVSTLHIISKLVWRDLSFLLHDGAVGDYRRCLVSRTIYMMSQLPGQREKMYDATTISLVMHCWVFMSHNPINRLSASACARYLFFQTEVIPPPPAGVRYTALLSVSLETFVSREKLALENSDLLGEALAMEFKAIDPFSGQNSDLSQAFVDRKFCTAIVNALYRQVLDVEKKEKFDDDTMTVFGEGGRLIQ</sequence>
<accession>A0A9P6EGR0</accession>
<reference evidence="1" key="1">
    <citation type="submission" date="2020-11" db="EMBL/GenBank/DDBJ databases">
        <authorList>
            <consortium name="DOE Joint Genome Institute"/>
            <person name="Ahrendt S."/>
            <person name="Riley R."/>
            <person name="Andreopoulos W."/>
            <person name="Labutti K."/>
            <person name="Pangilinan J."/>
            <person name="Ruiz-Duenas F.J."/>
            <person name="Barrasa J.M."/>
            <person name="Sanchez-Garcia M."/>
            <person name="Camarero S."/>
            <person name="Miyauchi S."/>
            <person name="Serrano A."/>
            <person name="Linde D."/>
            <person name="Babiker R."/>
            <person name="Drula E."/>
            <person name="Ayuso-Fernandez I."/>
            <person name="Pacheco R."/>
            <person name="Padilla G."/>
            <person name="Ferreira P."/>
            <person name="Barriuso J."/>
            <person name="Kellner H."/>
            <person name="Castanera R."/>
            <person name="Alfaro M."/>
            <person name="Ramirez L."/>
            <person name="Pisabarro A.G."/>
            <person name="Kuo A."/>
            <person name="Tritt A."/>
            <person name="Lipzen A."/>
            <person name="He G."/>
            <person name="Yan M."/>
            <person name="Ng V."/>
            <person name="Cullen D."/>
            <person name="Martin F."/>
            <person name="Rosso M.-N."/>
            <person name="Henrissat B."/>
            <person name="Hibbett D."/>
            <person name="Martinez A.T."/>
            <person name="Grigoriev I.V."/>
        </authorList>
    </citation>
    <scope>NUCLEOTIDE SEQUENCE</scope>
    <source>
        <strain evidence="1">CBS 506.95</strain>
    </source>
</reference>
<organism evidence="1 2">
    <name type="scientific">Crepidotus variabilis</name>
    <dbReference type="NCBI Taxonomy" id="179855"/>
    <lineage>
        <taxon>Eukaryota</taxon>
        <taxon>Fungi</taxon>
        <taxon>Dikarya</taxon>
        <taxon>Basidiomycota</taxon>
        <taxon>Agaricomycotina</taxon>
        <taxon>Agaricomycetes</taxon>
        <taxon>Agaricomycetidae</taxon>
        <taxon>Agaricales</taxon>
        <taxon>Agaricineae</taxon>
        <taxon>Crepidotaceae</taxon>
        <taxon>Crepidotus</taxon>
    </lineage>
</organism>
<dbReference type="OrthoDB" id="3071625at2759"/>
<dbReference type="EMBL" id="MU157851">
    <property type="protein sequence ID" value="KAF9528640.1"/>
    <property type="molecule type" value="Genomic_DNA"/>
</dbReference>
<proteinExistence type="predicted"/>
<evidence type="ECO:0000313" key="2">
    <source>
        <dbReference type="Proteomes" id="UP000807306"/>
    </source>
</evidence>
<dbReference type="Proteomes" id="UP000807306">
    <property type="component" value="Unassembled WGS sequence"/>
</dbReference>
<gene>
    <name evidence="1" type="ORF">CPB83DRAFT_305484</name>
</gene>
<evidence type="ECO:0000313" key="1">
    <source>
        <dbReference type="EMBL" id="KAF9528640.1"/>
    </source>
</evidence>
<dbReference type="AlphaFoldDB" id="A0A9P6EGR0"/>
<protein>
    <submittedName>
        <fullName evidence="1">Uncharacterized protein</fullName>
    </submittedName>
</protein>
<keyword evidence="2" id="KW-1185">Reference proteome</keyword>